<dbReference type="SUPFAM" id="SSF109604">
    <property type="entry name" value="HD-domain/PDEase-like"/>
    <property type="match status" value="1"/>
</dbReference>
<keyword evidence="2" id="KW-0479">Metal-binding</keyword>
<evidence type="ECO:0000256" key="4">
    <source>
        <dbReference type="ARBA" id="ARBA00022801"/>
    </source>
</evidence>
<dbReference type="Gene3D" id="1.10.3210.10">
    <property type="entry name" value="Hypothetical protein af1432"/>
    <property type="match status" value="1"/>
</dbReference>
<evidence type="ECO:0000256" key="2">
    <source>
        <dbReference type="ARBA" id="ARBA00022723"/>
    </source>
</evidence>
<evidence type="ECO:0000256" key="3">
    <source>
        <dbReference type="ARBA" id="ARBA00022741"/>
    </source>
</evidence>
<gene>
    <name evidence="8" type="primary">yqeK</name>
    <name evidence="8" type="ORF">ACKQTC_02400</name>
</gene>
<evidence type="ECO:0000313" key="9">
    <source>
        <dbReference type="Proteomes" id="UP001631949"/>
    </source>
</evidence>
<dbReference type="NCBIfam" id="TIGR00488">
    <property type="entry name" value="bis(5'-nucleosyl)-tetraphosphatase (symmetrical) YqeK"/>
    <property type="match status" value="1"/>
</dbReference>
<dbReference type="Proteomes" id="UP001631949">
    <property type="component" value="Unassembled WGS sequence"/>
</dbReference>
<protein>
    <recommendedName>
        <fullName evidence="1">bis(5'-nucleosyl)-tetraphosphatase (symmetrical)</fullName>
        <ecNumber evidence="1">3.6.1.41</ecNumber>
    </recommendedName>
</protein>
<reference evidence="8 9" key="1">
    <citation type="journal article" date="2016" name="Int. J. Syst. Evol. Microbiol.">
        <title>Peptococcus simiae sp. nov., isolated from rhesus macaque faeces and emended description of the genus Peptococcus.</title>
        <authorList>
            <person name="Shkoporov A.N."/>
            <person name="Efimov B.A."/>
            <person name="Kondova I."/>
            <person name="Ouwerling B."/>
            <person name="Chaplin A.V."/>
            <person name="Shcherbakova V.A."/>
            <person name="Langermans J.A.M."/>
        </authorList>
    </citation>
    <scope>NUCLEOTIDE SEQUENCE [LARGE SCALE GENOMIC DNA]</scope>
    <source>
        <strain evidence="8 9">M108</strain>
    </source>
</reference>
<dbReference type="PANTHER" id="PTHR35795">
    <property type="entry name" value="SLR1885 PROTEIN"/>
    <property type="match status" value="1"/>
</dbReference>
<evidence type="ECO:0000256" key="6">
    <source>
        <dbReference type="ARBA" id="ARBA00049417"/>
    </source>
</evidence>
<comment type="caution">
    <text evidence="8">The sequence shown here is derived from an EMBL/GenBank/DDBJ whole genome shotgun (WGS) entry which is preliminary data.</text>
</comment>
<dbReference type="InterPro" id="IPR006674">
    <property type="entry name" value="HD_domain"/>
</dbReference>
<comment type="catalytic activity">
    <reaction evidence="6">
        <text>P(1),P(4)-bis(5'-adenosyl) tetraphosphate + H2O = 2 ADP + 2 H(+)</text>
        <dbReference type="Rhea" id="RHEA:24252"/>
        <dbReference type="ChEBI" id="CHEBI:15377"/>
        <dbReference type="ChEBI" id="CHEBI:15378"/>
        <dbReference type="ChEBI" id="CHEBI:58141"/>
        <dbReference type="ChEBI" id="CHEBI:456216"/>
        <dbReference type="EC" id="3.6.1.41"/>
    </reaction>
</comment>
<dbReference type="EMBL" id="JBJUVG010000002">
    <property type="protein sequence ID" value="MFM9413220.1"/>
    <property type="molecule type" value="Genomic_DNA"/>
</dbReference>
<keyword evidence="5" id="KW-0408">Iron</keyword>
<dbReference type="InterPro" id="IPR005249">
    <property type="entry name" value="YqeK"/>
</dbReference>
<dbReference type="InterPro" id="IPR006675">
    <property type="entry name" value="HDIG_dom"/>
</dbReference>
<dbReference type="NCBIfam" id="TIGR00277">
    <property type="entry name" value="HDIG"/>
    <property type="match status" value="1"/>
</dbReference>
<feature type="domain" description="HD" evidence="7">
    <location>
        <begin position="18"/>
        <end position="133"/>
    </location>
</feature>
<keyword evidence="3" id="KW-0547">Nucleotide-binding</keyword>
<name>A0ABW9GXS1_9FIRM</name>
<dbReference type="SMART" id="SM00471">
    <property type="entry name" value="HDc"/>
    <property type="match status" value="1"/>
</dbReference>
<evidence type="ECO:0000256" key="1">
    <source>
        <dbReference type="ARBA" id="ARBA00012506"/>
    </source>
</evidence>
<sequence>MKYEQFRTLLSQALGPKRLAHCDRVADTAARLAEKYGADVDAAYLAGLMHDYAKKLDQGRLYEIAQEGQLITDPCEEKVPDLLHGVVGAYLLEKSGTITNKDVLQAMASHTVGRANMSLLEKVVYLADYIEPGRTTPGLEAVRQATEKNLDEGLFLALSNTLTWLLSERKVIHSNSILMYNWLITEVLN</sequence>
<dbReference type="InterPro" id="IPR003607">
    <property type="entry name" value="HD/PDEase_dom"/>
</dbReference>
<evidence type="ECO:0000313" key="8">
    <source>
        <dbReference type="EMBL" id="MFM9413220.1"/>
    </source>
</evidence>
<evidence type="ECO:0000259" key="7">
    <source>
        <dbReference type="PROSITE" id="PS51831"/>
    </source>
</evidence>
<keyword evidence="9" id="KW-1185">Reference proteome</keyword>
<dbReference type="CDD" id="cd00077">
    <property type="entry name" value="HDc"/>
    <property type="match status" value="1"/>
</dbReference>
<dbReference type="Pfam" id="PF01966">
    <property type="entry name" value="HD"/>
    <property type="match status" value="1"/>
</dbReference>
<proteinExistence type="predicted"/>
<dbReference type="RefSeq" id="WP_408976836.1">
    <property type="nucleotide sequence ID" value="NZ_JBJUVG010000002.1"/>
</dbReference>
<accession>A0ABW9GXS1</accession>
<dbReference type="InterPro" id="IPR051094">
    <property type="entry name" value="Diverse_Catalytic_Enzymes"/>
</dbReference>
<evidence type="ECO:0000256" key="5">
    <source>
        <dbReference type="ARBA" id="ARBA00023004"/>
    </source>
</evidence>
<dbReference type="PROSITE" id="PS51831">
    <property type="entry name" value="HD"/>
    <property type="match status" value="1"/>
</dbReference>
<dbReference type="EC" id="3.6.1.41" evidence="1"/>
<organism evidence="8 9">
    <name type="scientific">Peptococcus simiae</name>
    <dbReference type="NCBI Taxonomy" id="1643805"/>
    <lineage>
        <taxon>Bacteria</taxon>
        <taxon>Bacillati</taxon>
        <taxon>Bacillota</taxon>
        <taxon>Clostridia</taxon>
        <taxon>Eubacteriales</taxon>
        <taxon>Peptococcaceae</taxon>
        <taxon>Peptococcus</taxon>
    </lineage>
</organism>
<keyword evidence="4 8" id="KW-0378">Hydrolase</keyword>
<dbReference type="PANTHER" id="PTHR35795:SF1">
    <property type="entry name" value="BIS(5'-NUCLEOSYL)-TETRAPHOSPHATASE, SYMMETRICAL"/>
    <property type="match status" value="1"/>
</dbReference>
<dbReference type="GO" id="GO:0008803">
    <property type="term" value="F:bis(5'-nucleosyl)-tetraphosphatase (symmetrical) activity"/>
    <property type="evidence" value="ECO:0007669"/>
    <property type="project" value="UniProtKB-EC"/>
</dbReference>